<organism evidence="4 6">
    <name type="scientific">Clostridium butyricum</name>
    <dbReference type="NCBI Taxonomy" id="1492"/>
    <lineage>
        <taxon>Bacteria</taxon>
        <taxon>Bacillati</taxon>
        <taxon>Bacillota</taxon>
        <taxon>Clostridia</taxon>
        <taxon>Eubacteriales</taxon>
        <taxon>Clostridiaceae</taxon>
        <taxon>Clostridium</taxon>
    </lineage>
</organism>
<feature type="transmembrane region" description="Helical" evidence="2">
    <location>
        <begin position="39"/>
        <end position="57"/>
    </location>
</feature>
<gene>
    <name evidence="4" type="ORF">AWN73_08585</name>
    <name evidence="5" type="ORF">AWN73_08730</name>
    <name evidence="3" type="ORF">GND98_014075</name>
</gene>
<comment type="caution">
    <text evidence="4">The sequence shown here is derived from an EMBL/GenBank/DDBJ whole genome shotgun (WGS) entry which is preliminary data.</text>
</comment>
<evidence type="ECO:0000313" key="4">
    <source>
        <dbReference type="EMBL" id="PPV17115.1"/>
    </source>
</evidence>
<dbReference type="AlphaFoldDB" id="A0A2S7FE59"/>
<accession>A0A2S7FE59</accession>
<evidence type="ECO:0000256" key="1">
    <source>
        <dbReference type="SAM" id="MobiDB-lite"/>
    </source>
</evidence>
<proteinExistence type="predicted"/>
<dbReference type="EMBL" id="WOFV02000050">
    <property type="protein sequence ID" value="NAS18965.1"/>
    <property type="molecule type" value="Genomic_DNA"/>
</dbReference>
<dbReference type="EMBL" id="LRDH01000046">
    <property type="protein sequence ID" value="PPV17142.1"/>
    <property type="molecule type" value="Genomic_DNA"/>
</dbReference>
<feature type="transmembrane region" description="Helical" evidence="2">
    <location>
        <begin position="7"/>
        <end position="27"/>
    </location>
</feature>
<sequence>MDTKGNLFRFIKILIAAYLIVGILVFFNGSLVLDLSLNALTITGVFVICTLGYGFFIRNKKYMITAFAVAAVYVAVAIVCSPVANYKAHRNLIGNIEEVDFSSEIKYIDLNQLPTIDKELAGKLADKKLGEIASLGSQVTVGELHLQSINGELYYVAPLEHSSFLKWLTNREGTEGYIKVSATNQNDVELVTELNGEPVNIKYLDSAYLFSDLRLASYLRDLKAGHTDYTFELDDTGRPYWVVTRYDNAIGISEAKAIGVLVMDAQTGQAEVYDIENAPKWIDRIQPKSFMNRYINKWGELVHGVFNFTDKDKLTTTSGMNIIYNDDLCYYYTGITSVGSDESLVGFTLTNTRTGETKLYKTSGATENASMKSAEGKVQQYGYTATFPYLINIQNEPTYFMTLKDSNGLVKQYAMVNVKNYNTVGVGDTLQGTLNKYLEGLTNTSISLEGGNKQEVITGEVERIGVVIKDGTSIYDMKLKDNDNIFQVSTETARDAALTTVGDSVEMNFIKVGSSRYIIVNSFINNSLGNVEQQQKEQEENKDVEILNDTNSSEEKNNN</sequence>
<evidence type="ECO:0000313" key="5">
    <source>
        <dbReference type="EMBL" id="PPV17142.1"/>
    </source>
</evidence>
<reference evidence="3 7" key="2">
    <citation type="submission" date="2020-01" db="EMBL/GenBank/DDBJ databases">
        <title>Genome sequence of a 1,3-propanediol producer, Clostridium butyricum S3.</title>
        <authorList>
            <person name="Zhou J."/>
        </authorList>
    </citation>
    <scope>NUCLEOTIDE SEQUENCE [LARGE SCALE GENOMIC DNA]</scope>
    <source>
        <strain evidence="3 7">S3</strain>
    </source>
</reference>
<dbReference type="Proteomes" id="UP000238081">
    <property type="component" value="Unassembled WGS sequence"/>
</dbReference>
<dbReference type="RefSeq" id="WP_024039872.1">
    <property type="nucleotide sequence ID" value="NZ_CANCWB010000001.1"/>
</dbReference>
<evidence type="ECO:0000313" key="7">
    <source>
        <dbReference type="Proteomes" id="UP000474042"/>
    </source>
</evidence>
<reference evidence="4 6" key="1">
    <citation type="submission" date="2016-01" db="EMBL/GenBank/DDBJ databases">
        <title>Characterization of the Clostridium difficile lineages that are prevalent in Hong Kong and China.</title>
        <authorList>
            <person name="Kwok J.S.-L."/>
            <person name="Lam W.-Y."/>
            <person name="Ip M."/>
            <person name="Chan T.-F."/>
            <person name="Hawkey P.M."/>
            <person name="Tsui S.K.-W."/>
        </authorList>
    </citation>
    <scope>NUCLEOTIDE SEQUENCE [LARGE SCALE GENOMIC DNA]</scope>
    <source>
        <strain evidence="4 6">300064</strain>
    </source>
</reference>
<protein>
    <submittedName>
        <fullName evidence="4">Cell shape-determining protein</fullName>
    </submittedName>
</protein>
<keyword evidence="2" id="KW-1133">Transmembrane helix</keyword>
<dbReference type="Proteomes" id="UP000474042">
    <property type="component" value="Unassembled WGS sequence"/>
</dbReference>
<feature type="transmembrane region" description="Helical" evidence="2">
    <location>
        <begin position="64"/>
        <end position="84"/>
    </location>
</feature>
<feature type="region of interest" description="Disordered" evidence="1">
    <location>
        <begin position="531"/>
        <end position="559"/>
    </location>
</feature>
<keyword evidence="2" id="KW-0812">Transmembrane</keyword>
<evidence type="ECO:0000256" key="2">
    <source>
        <dbReference type="SAM" id="Phobius"/>
    </source>
</evidence>
<evidence type="ECO:0000313" key="6">
    <source>
        <dbReference type="Proteomes" id="UP000238081"/>
    </source>
</evidence>
<keyword evidence="2" id="KW-0472">Membrane</keyword>
<evidence type="ECO:0000313" key="3">
    <source>
        <dbReference type="EMBL" id="NAS18965.1"/>
    </source>
</evidence>
<dbReference type="EMBL" id="LRDH01000046">
    <property type="protein sequence ID" value="PPV17115.1"/>
    <property type="molecule type" value="Genomic_DNA"/>
</dbReference>
<name>A0A2S7FE59_CLOBU</name>
<feature type="compositionally biased region" description="Basic and acidic residues" evidence="1">
    <location>
        <begin position="534"/>
        <end position="545"/>
    </location>
</feature>